<dbReference type="Proteomes" id="UP001165121">
    <property type="component" value="Unassembled WGS sequence"/>
</dbReference>
<gene>
    <name evidence="2" type="ORF">Pfra01_001329500</name>
</gene>
<reference evidence="2" key="1">
    <citation type="submission" date="2023-04" db="EMBL/GenBank/DDBJ databases">
        <title>Phytophthora fragariaefolia NBRC 109709.</title>
        <authorList>
            <person name="Ichikawa N."/>
            <person name="Sato H."/>
            <person name="Tonouchi N."/>
        </authorList>
    </citation>
    <scope>NUCLEOTIDE SEQUENCE</scope>
    <source>
        <strain evidence="2">NBRC 109709</strain>
    </source>
</reference>
<feature type="compositionally biased region" description="Polar residues" evidence="1">
    <location>
        <begin position="72"/>
        <end position="88"/>
    </location>
</feature>
<dbReference type="EMBL" id="BSXT01001360">
    <property type="protein sequence ID" value="GMF41657.1"/>
    <property type="molecule type" value="Genomic_DNA"/>
</dbReference>
<name>A0A9W6XML5_9STRA</name>
<feature type="region of interest" description="Disordered" evidence="1">
    <location>
        <begin position="55"/>
        <end position="88"/>
    </location>
</feature>
<accession>A0A9W6XML5</accession>
<protein>
    <submittedName>
        <fullName evidence="2">Unnamed protein product</fullName>
    </submittedName>
</protein>
<organism evidence="2 3">
    <name type="scientific">Phytophthora fragariaefolia</name>
    <dbReference type="NCBI Taxonomy" id="1490495"/>
    <lineage>
        <taxon>Eukaryota</taxon>
        <taxon>Sar</taxon>
        <taxon>Stramenopiles</taxon>
        <taxon>Oomycota</taxon>
        <taxon>Peronosporomycetes</taxon>
        <taxon>Peronosporales</taxon>
        <taxon>Peronosporaceae</taxon>
        <taxon>Phytophthora</taxon>
    </lineage>
</organism>
<evidence type="ECO:0000313" key="2">
    <source>
        <dbReference type="EMBL" id="GMF41657.1"/>
    </source>
</evidence>
<keyword evidence="3" id="KW-1185">Reference proteome</keyword>
<dbReference type="AlphaFoldDB" id="A0A9W6XML5"/>
<proteinExistence type="predicted"/>
<comment type="caution">
    <text evidence="2">The sequence shown here is derived from an EMBL/GenBank/DDBJ whole genome shotgun (WGS) entry which is preliminary data.</text>
</comment>
<evidence type="ECO:0000256" key="1">
    <source>
        <dbReference type="SAM" id="MobiDB-lite"/>
    </source>
</evidence>
<evidence type="ECO:0000313" key="3">
    <source>
        <dbReference type="Proteomes" id="UP001165121"/>
    </source>
</evidence>
<feature type="compositionally biased region" description="Low complexity" evidence="1">
    <location>
        <begin position="55"/>
        <end position="71"/>
    </location>
</feature>
<sequence>MVGPLAASTTAAIRSMAAVEVKDASDALELGPMTPSSTPPAIQASVARLAVTPDSAGSAAGRARTSALSSGNALTGSQPLLSSNTNRVGSVTPEYLETVTYTNASATSEWIKFASRSRSGFGLVAPQIQEGS</sequence>